<proteinExistence type="predicted"/>
<sequence>MGFEDVDVIRLAGLPCYPAADRPAGAVTLGELTQYGLERRRGGTQAPTVWLVEAQGGGFRHRLAYGPLGLAPAEPLADASTDKQWRAIQCQTASRMVALEAKELLARARYRAGLVEDRSRNGMVLRPRRRPYETGHPLVVAARTAACCGRLTELAVRSVYERISEHYLLRSEPGPLCEPEQHPGQGVYFAEILPQLEKLVAHRAKGEGVFVWGAAPLLALYAEVKIARGTVRRKDTYRLRGRWHDLQADEARWRTGEGSLRHLRAFPAGDDAAGDAAHLVTLVHEIAESFDIERSADDYRLPLPGPSPAPPVADEYLLPCVIGTAAPLAEAPDVVTVPARLLDGPTDTSRVSRGRREQPLLRQCLLRQRIAAPCSLCGDTYPSAYLRAAHIKRRAEASEDERRDLAVGMLACTFGCDQMFELGDIFVEDDGTVGGREQTGSDALDLAIGRIAGRRFLGFASDQRPYFRHHRQAHGHEPDAP</sequence>
<protein>
    <recommendedName>
        <fullName evidence="3">HNH endonuclease</fullName>
    </recommendedName>
</protein>
<evidence type="ECO:0000313" key="1">
    <source>
        <dbReference type="EMBL" id="GHD13339.1"/>
    </source>
</evidence>
<dbReference type="RefSeq" id="WP_189827969.1">
    <property type="nucleotide sequence ID" value="NZ_BMVC01000019.1"/>
</dbReference>
<reference evidence="1" key="2">
    <citation type="submission" date="2020-09" db="EMBL/GenBank/DDBJ databases">
        <authorList>
            <person name="Sun Q."/>
            <person name="Ohkuma M."/>
        </authorList>
    </citation>
    <scope>NUCLEOTIDE SEQUENCE</scope>
    <source>
        <strain evidence="1">JCM 4637</strain>
    </source>
</reference>
<name>A0A918X598_9ACTN</name>
<organism evidence="1 2">
    <name type="scientific">Streptomyces finlayi</name>
    <dbReference type="NCBI Taxonomy" id="67296"/>
    <lineage>
        <taxon>Bacteria</taxon>
        <taxon>Bacillati</taxon>
        <taxon>Actinomycetota</taxon>
        <taxon>Actinomycetes</taxon>
        <taxon>Kitasatosporales</taxon>
        <taxon>Streptomycetaceae</taxon>
        <taxon>Streptomyces</taxon>
    </lineage>
</organism>
<comment type="caution">
    <text evidence="1">The sequence shown here is derived from an EMBL/GenBank/DDBJ whole genome shotgun (WGS) entry which is preliminary data.</text>
</comment>
<accession>A0A918X598</accession>
<evidence type="ECO:0008006" key="3">
    <source>
        <dbReference type="Google" id="ProtNLM"/>
    </source>
</evidence>
<dbReference type="EMBL" id="BMVC01000019">
    <property type="protein sequence ID" value="GHD13339.1"/>
    <property type="molecule type" value="Genomic_DNA"/>
</dbReference>
<evidence type="ECO:0000313" key="2">
    <source>
        <dbReference type="Proteomes" id="UP000638353"/>
    </source>
</evidence>
<dbReference type="Proteomes" id="UP000638353">
    <property type="component" value="Unassembled WGS sequence"/>
</dbReference>
<gene>
    <name evidence="1" type="ORF">GCM10010334_71360</name>
</gene>
<dbReference type="AlphaFoldDB" id="A0A918X598"/>
<reference evidence="1" key="1">
    <citation type="journal article" date="2014" name="Int. J. Syst. Evol. Microbiol.">
        <title>Complete genome sequence of Corynebacterium casei LMG S-19264T (=DSM 44701T), isolated from a smear-ripened cheese.</title>
        <authorList>
            <consortium name="US DOE Joint Genome Institute (JGI-PGF)"/>
            <person name="Walter F."/>
            <person name="Albersmeier A."/>
            <person name="Kalinowski J."/>
            <person name="Ruckert C."/>
        </authorList>
    </citation>
    <scope>NUCLEOTIDE SEQUENCE</scope>
    <source>
        <strain evidence="1">JCM 4637</strain>
    </source>
</reference>